<dbReference type="Proteomes" id="UP000037939">
    <property type="component" value="Unassembled WGS sequence"/>
</dbReference>
<dbReference type="EMBL" id="LAQT01000007">
    <property type="protein sequence ID" value="KPC53216.1"/>
    <property type="molecule type" value="Genomic_DNA"/>
</dbReference>
<dbReference type="OrthoDB" id="6676442at2"/>
<evidence type="ECO:0000313" key="2">
    <source>
        <dbReference type="Proteomes" id="UP000037939"/>
    </source>
</evidence>
<proteinExistence type="predicted"/>
<reference evidence="1 2" key="1">
    <citation type="submission" date="2015-07" db="EMBL/GenBank/DDBJ databases">
        <title>Draft genome sequence of the Amantichitinum ursilacus IGB-41, a new chitin-degrading bacterium.</title>
        <authorList>
            <person name="Kirstahler P."/>
            <person name="Guenther M."/>
            <person name="Grumaz C."/>
            <person name="Rupp S."/>
            <person name="Zibek S."/>
            <person name="Sohn K."/>
        </authorList>
    </citation>
    <scope>NUCLEOTIDE SEQUENCE [LARGE SCALE GENOMIC DNA]</scope>
    <source>
        <strain evidence="1 2">IGB-41</strain>
    </source>
</reference>
<dbReference type="AlphaFoldDB" id="A0A0N0GNZ4"/>
<gene>
    <name evidence="1" type="ORF">WG78_09000</name>
</gene>
<keyword evidence="2" id="KW-1185">Reference proteome</keyword>
<evidence type="ECO:0000313" key="1">
    <source>
        <dbReference type="EMBL" id="KPC53216.1"/>
    </source>
</evidence>
<dbReference type="RefSeq" id="WP_152969135.1">
    <property type="nucleotide sequence ID" value="NZ_LAQT01000007.1"/>
</dbReference>
<protein>
    <submittedName>
        <fullName evidence="1">Uncharacterized protein</fullName>
    </submittedName>
</protein>
<comment type="caution">
    <text evidence="1">The sequence shown here is derived from an EMBL/GenBank/DDBJ whole genome shotgun (WGS) entry which is preliminary data.</text>
</comment>
<organism evidence="1 2">
    <name type="scientific">Amantichitinum ursilacus</name>
    <dbReference type="NCBI Taxonomy" id="857265"/>
    <lineage>
        <taxon>Bacteria</taxon>
        <taxon>Pseudomonadati</taxon>
        <taxon>Pseudomonadota</taxon>
        <taxon>Betaproteobacteria</taxon>
        <taxon>Neisseriales</taxon>
        <taxon>Chitinibacteraceae</taxon>
        <taxon>Amantichitinum</taxon>
    </lineage>
</organism>
<accession>A0A0N0GNZ4</accession>
<name>A0A0N0GNZ4_9NEIS</name>
<dbReference type="STRING" id="857265.WG78_09000"/>
<sequence>MASKKSQKAALEWQPLPPDAYRKTIKGLVHLSAKISNSKTRAGVRLAKSSALPLPYVSVRTLLAHTEELDLDYAVLHTSKSQAFKQINAARIDSAVRANADKAEINEIDEGWNEAAQQHFETGTAFISMRLSQLLLPVGNGEYRAFTPLASASLAKLIDQHIDAHHTRCKEQPKGGELRWIPRAVIGIGGTKWQNAGSLVRHFKPLVCAAPVENRNIKHALHLFYHGGSITLRHTLMREWRASLVRVQTTGSNSAVARATERDVIRRIVFDVLAANRTKAQTLHRHRAYLPTKDDSLLAASVALVPRGLVLPEERSAEWREQFGARLAQAMASYSYLDTQRTASLDPAAIHWLATTIEGAL</sequence>